<feature type="repeat" description="CXXCXGXG motif" evidence="11">
    <location>
        <begin position="193"/>
        <end position="200"/>
    </location>
</feature>
<dbReference type="GO" id="GO:0006260">
    <property type="term" value="P:DNA replication"/>
    <property type="evidence" value="ECO:0007669"/>
    <property type="project" value="UniProtKB-KW"/>
</dbReference>
<comment type="subunit">
    <text evidence="11">Homodimer.</text>
</comment>
<keyword evidence="3 11" id="KW-0479">Metal-binding</keyword>
<dbReference type="GO" id="GO:0031072">
    <property type="term" value="F:heat shock protein binding"/>
    <property type="evidence" value="ECO:0007669"/>
    <property type="project" value="InterPro"/>
</dbReference>
<feature type="binding site" evidence="11">
    <location>
        <position position="170"/>
    </location>
    <ligand>
        <name>Zn(2+)</name>
        <dbReference type="ChEBI" id="CHEBI:29105"/>
        <label>2</label>
    </ligand>
</feature>
<dbReference type="FunFam" id="2.10.230.10:FF:000002">
    <property type="entry name" value="Molecular chaperone DnaJ"/>
    <property type="match status" value="1"/>
</dbReference>
<evidence type="ECO:0000256" key="1">
    <source>
        <dbReference type="ARBA" id="ARBA00022490"/>
    </source>
</evidence>
<feature type="binding site" evidence="11">
    <location>
        <position position="153"/>
    </location>
    <ligand>
        <name>Zn(2+)</name>
        <dbReference type="ChEBI" id="CHEBI:29105"/>
        <label>1</label>
    </ligand>
</feature>
<dbReference type="SUPFAM" id="SSF57938">
    <property type="entry name" value="DnaJ/Hsp40 cysteine-rich domain"/>
    <property type="match status" value="1"/>
</dbReference>
<dbReference type="GO" id="GO:0005524">
    <property type="term" value="F:ATP binding"/>
    <property type="evidence" value="ECO:0007669"/>
    <property type="project" value="InterPro"/>
</dbReference>
<evidence type="ECO:0000256" key="8">
    <source>
        <dbReference type="ARBA" id="ARBA00023186"/>
    </source>
</evidence>
<comment type="subcellular location">
    <subcellularLocation>
        <location evidence="11">Cytoplasm</location>
    </subcellularLocation>
</comment>
<dbReference type="CDD" id="cd06257">
    <property type="entry name" value="DnaJ"/>
    <property type="match status" value="1"/>
</dbReference>
<reference evidence="15 16" key="1">
    <citation type="submission" date="2018-06" db="EMBL/GenBank/DDBJ databases">
        <title>Extensive metabolic versatility and redundancy in microbially diverse, dynamic hydrothermal sediments.</title>
        <authorList>
            <person name="Dombrowski N."/>
            <person name="Teske A."/>
            <person name="Baker B.J."/>
        </authorList>
    </citation>
    <scope>NUCLEOTIDE SEQUENCE [LARGE SCALE GENOMIC DNA]</scope>
    <source>
        <strain evidence="15">B36_G15</strain>
    </source>
</reference>
<feature type="repeat" description="CXXCXGXG motif" evidence="11">
    <location>
        <begin position="167"/>
        <end position="174"/>
    </location>
</feature>
<feature type="binding site" evidence="11">
    <location>
        <position position="207"/>
    </location>
    <ligand>
        <name>Zn(2+)</name>
        <dbReference type="ChEBI" id="CHEBI:29105"/>
        <label>1</label>
    </ligand>
</feature>
<sequence>MAKRDYYEILGVSRNATQDEIKQAYRRLAKKYHPDLNPKNRKEAEEKFKEISEAYEVLMDPEKKRLYDQFGHEGVSQTFRRGGFTWEDFTHFADLEDILGEFFGGSIFGDLFGTRPRRRSRRGGNIHVELNLSLEDIVKGKRTTIALNRYERCPSCQGRGGLKVRGCPTCGGTGQVRTQTRSFFGSFFRVGSCPHCGGTGNIVTDLCPKCQGKGRIRRKTMIEVKIPPGVREGNYITLRGQGHWDQGGSGDVIIEIKEKPHDLFAVRGDDLELEILVPYSTLVLGGKIEVPTLNGTRKLSITPYTPPGTRYKFKNEGLSRYHGGRGDLIVTINADLPKKGKDLERLIKELRSYEKPIVVRKPRT</sequence>
<dbReference type="Pfam" id="PF01556">
    <property type="entry name" value="DnaJ_C"/>
    <property type="match status" value="1"/>
</dbReference>
<evidence type="ECO:0000256" key="3">
    <source>
        <dbReference type="ARBA" id="ARBA00022723"/>
    </source>
</evidence>
<dbReference type="HAMAP" id="MF_01152">
    <property type="entry name" value="DnaJ"/>
    <property type="match status" value="1"/>
</dbReference>
<dbReference type="AlphaFoldDB" id="A0A660SI94"/>
<feature type="domain" description="CR-type" evidence="14">
    <location>
        <begin position="140"/>
        <end position="219"/>
    </location>
</feature>
<keyword evidence="5 11" id="KW-0863">Zinc-finger</keyword>
<accession>A0A660SI94</accession>
<feature type="binding site" evidence="11">
    <location>
        <position position="196"/>
    </location>
    <ligand>
        <name>Zn(2+)</name>
        <dbReference type="ChEBI" id="CHEBI:29105"/>
        <label>2</label>
    </ligand>
</feature>
<feature type="binding site" evidence="11">
    <location>
        <position position="210"/>
    </location>
    <ligand>
        <name>Zn(2+)</name>
        <dbReference type="ChEBI" id="CHEBI:29105"/>
        <label>1</label>
    </ligand>
</feature>
<dbReference type="PROSITE" id="PS51188">
    <property type="entry name" value="ZF_CR"/>
    <property type="match status" value="1"/>
</dbReference>
<evidence type="ECO:0000259" key="13">
    <source>
        <dbReference type="PROSITE" id="PS50076"/>
    </source>
</evidence>
<dbReference type="InterPro" id="IPR012724">
    <property type="entry name" value="DnaJ"/>
</dbReference>
<evidence type="ECO:0000256" key="12">
    <source>
        <dbReference type="PROSITE-ProRule" id="PRU00546"/>
    </source>
</evidence>
<dbReference type="GO" id="GO:0042026">
    <property type="term" value="P:protein refolding"/>
    <property type="evidence" value="ECO:0007669"/>
    <property type="project" value="TreeGrafter"/>
</dbReference>
<dbReference type="SMART" id="SM00271">
    <property type="entry name" value="DnaJ"/>
    <property type="match status" value="1"/>
</dbReference>
<dbReference type="PROSITE" id="PS50076">
    <property type="entry name" value="DNAJ_2"/>
    <property type="match status" value="1"/>
</dbReference>
<keyword evidence="8 11" id="KW-0143">Chaperone</keyword>
<evidence type="ECO:0000259" key="14">
    <source>
        <dbReference type="PROSITE" id="PS51188"/>
    </source>
</evidence>
<dbReference type="FunFam" id="1.10.287.110:FF:000031">
    <property type="entry name" value="Molecular chaperone DnaJ"/>
    <property type="match status" value="1"/>
</dbReference>
<keyword evidence="6 11" id="KW-0862">Zinc</keyword>
<dbReference type="SUPFAM" id="SSF49493">
    <property type="entry name" value="HSP40/DnaJ peptide-binding domain"/>
    <property type="match status" value="2"/>
</dbReference>
<feature type="binding site" evidence="11">
    <location>
        <position position="156"/>
    </location>
    <ligand>
        <name>Zn(2+)</name>
        <dbReference type="ChEBI" id="CHEBI:29105"/>
        <label>1</label>
    </ligand>
</feature>
<evidence type="ECO:0000256" key="2">
    <source>
        <dbReference type="ARBA" id="ARBA00022705"/>
    </source>
</evidence>
<comment type="domain">
    <text evidence="11">The J domain is necessary and sufficient to stimulate DnaK ATPase activity. Zinc center 1 plays an important role in the autonomous, DnaK-independent chaperone activity of DnaJ. Zinc center 2 is essential for interaction with DnaK and for DnaJ activity.</text>
</comment>
<gene>
    <name evidence="11" type="primary">dnaJ</name>
    <name evidence="15" type="ORF">DRP53_04745</name>
</gene>
<dbReference type="PANTHER" id="PTHR43096">
    <property type="entry name" value="DNAJ HOMOLOG 1, MITOCHONDRIAL-RELATED"/>
    <property type="match status" value="1"/>
</dbReference>
<keyword evidence="2 11" id="KW-0235">DNA replication</keyword>
<dbReference type="PANTHER" id="PTHR43096:SF52">
    <property type="entry name" value="DNAJ HOMOLOG 1, MITOCHONDRIAL-RELATED"/>
    <property type="match status" value="1"/>
</dbReference>
<dbReference type="Pfam" id="PF00684">
    <property type="entry name" value="DnaJ_CXXCXGXG"/>
    <property type="match status" value="1"/>
</dbReference>
<evidence type="ECO:0000313" key="16">
    <source>
        <dbReference type="Proteomes" id="UP000268469"/>
    </source>
</evidence>
<feature type="repeat" description="CXXCXGXG motif" evidence="11">
    <location>
        <begin position="153"/>
        <end position="160"/>
    </location>
</feature>
<dbReference type="CDD" id="cd10747">
    <property type="entry name" value="DnaJ_C"/>
    <property type="match status" value="1"/>
</dbReference>
<evidence type="ECO:0000256" key="4">
    <source>
        <dbReference type="ARBA" id="ARBA00022737"/>
    </source>
</evidence>
<dbReference type="InterPro" id="IPR036869">
    <property type="entry name" value="J_dom_sf"/>
</dbReference>
<comment type="similarity">
    <text evidence="9 11">Belongs to the DnaJ family.</text>
</comment>
<organism evidence="15 16">
    <name type="scientific">candidate division WOR-3 bacterium</name>
    <dbReference type="NCBI Taxonomy" id="2052148"/>
    <lineage>
        <taxon>Bacteria</taxon>
        <taxon>Bacteria division WOR-3</taxon>
    </lineage>
</organism>
<dbReference type="PROSITE" id="PS00636">
    <property type="entry name" value="DNAJ_1"/>
    <property type="match status" value="1"/>
</dbReference>
<evidence type="ECO:0000256" key="10">
    <source>
        <dbReference type="ARBA" id="ARBA00067609"/>
    </source>
</evidence>
<dbReference type="Proteomes" id="UP000268469">
    <property type="component" value="Unassembled WGS sequence"/>
</dbReference>
<dbReference type="Gene3D" id="2.60.260.20">
    <property type="entry name" value="Urease metallochaperone UreE, N-terminal domain"/>
    <property type="match status" value="2"/>
</dbReference>
<dbReference type="PRINTS" id="PR00625">
    <property type="entry name" value="JDOMAIN"/>
</dbReference>
<keyword evidence="1 11" id="KW-0963">Cytoplasm</keyword>
<dbReference type="InterPro" id="IPR008971">
    <property type="entry name" value="HSP40/DnaJ_pept-bd"/>
</dbReference>
<dbReference type="InterPro" id="IPR001305">
    <property type="entry name" value="HSP_DnaJ_Cys-rich_dom"/>
</dbReference>
<dbReference type="EMBL" id="QNBE01000037">
    <property type="protein sequence ID" value="RKX70504.1"/>
    <property type="molecule type" value="Genomic_DNA"/>
</dbReference>
<evidence type="ECO:0000313" key="15">
    <source>
        <dbReference type="EMBL" id="RKX70504.1"/>
    </source>
</evidence>
<keyword evidence="7 11" id="KW-0346">Stress response</keyword>
<dbReference type="Pfam" id="PF00226">
    <property type="entry name" value="DnaJ"/>
    <property type="match status" value="1"/>
</dbReference>
<proteinExistence type="inferred from homology"/>
<dbReference type="SUPFAM" id="SSF46565">
    <property type="entry name" value="Chaperone J-domain"/>
    <property type="match status" value="1"/>
</dbReference>
<dbReference type="Gene3D" id="1.10.287.110">
    <property type="entry name" value="DnaJ domain"/>
    <property type="match status" value="1"/>
</dbReference>
<feature type="binding site" evidence="11">
    <location>
        <position position="193"/>
    </location>
    <ligand>
        <name>Zn(2+)</name>
        <dbReference type="ChEBI" id="CHEBI:29105"/>
        <label>2</label>
    </ligand>
</feature>
<dbReference type="GO" id="GO:0051082">
    <property type="term" value="F:unfolded protein binding"/>
    <property type="evidence" value="ECO:0007669"/>
    <property type="project" value="UniProtKB-UniRule"/>
</dbReference>
<comment type="function">
    <text evidence="11">Participates actively in the response to hyperosmotic and heat shock by preventing the aggregation of stress-denatured proteins and by disaggregating proteins, also in an autonomous, DnaK-independent fashion. Unfolded proteins bind initially to DnaJ; upon interaction with the DnaJ-bound protein, DnaK hydrolyzes its bound ATP, resulting in the formation of a stable complex. GrpE releases ADP from DnaK; ATP binding to DnaK triggers the release of the substrate protein, thus completing the reaction cycle. Several rounds of ATP-dependent interactions between DnaJ, DnaK and GrpE are required for fully efficient folding. Also involved, together with DnaK and GrpE, in the DNA replication of plasmids through activation of initiation proteins.</text>
</comment>
<dbReference type="CDD" id="cd10719">
    <property type="entry name" value="DnaJ_zf"/>
    <property type="match status" value="1"/>
</dbReference>
<dbReference type="InterPro" id="IPR001623">
    <property type="entry name" value="DnaJ_domain"/>
</dbReference>
<dbReference type="InterPro" id="IPR002939">
    <property type="entry name" value="DnaJ_C"/>
</dbReference>
<dbReference type="InterPro" id="IPR036410">
    <property type="entry name" value="HSP_DnaJ_Cys-rich_dom_sf"/>
</dbReference>
<feature type="binding site" evidence="11">
    <location>
        <position position="167"/>
    </location>
    <ligand>
        <name>Zn(2+)</name>
        <dbReference type="ChEBI" id="CHEBI:29105"/>
        <label>2</label>
    </ligand>
</feature>
<feature type="zinc finger region" description="CR-type" evidence="12">
    <location>
        <begin position="140"/>
        <end position="219"/>
    </location>
</feature>
<evidence type="ECO:0000256" key="6">
    <source>
        <dbReference type="ARBA" id="ARBA00022833"/>
    </source>
</evidence>
<evidence type="ECO:0000256" key="7">
    <source>
        <dbReference type="ARBA" id="ARBA00023016"/>
    </source>
</evidence>
<protein>
    <recommendedName>
        <fullName evidence="10 11">Chaperone protein DnaJ</fullName>
    </recommendedName>
</protein>
<evidence type="ECO:0000256" key="9">
    <source>
        <dbReference type="ARBA" id="ARBA00061004"/>
    </source>
</evidence>
<dbReference type="GO" id="GO:0009408">
    <property type="term" value="P:response to heat"/>
    <property type="evidence" value="ECO:0007669"/>
    <property type="project" value="InterPro"/>
</dbReference>
<dbReference type="GO" id="GO:0005737">
    <property type="term" value="C:cytoplasm"/>
    <property type="evidence" value="ECO:0007669"/>
    <property type="project" value="UniProtKB-SubCell"/>
</dbReference>
<feature type="domain" description="J" evidence="13">
    <location>
        <begin position="5"/>
        <end position="71"/>
    </location>
</feature>
<keyword evidence="4 11" id="KW-0677">Repeat</keyword>
<name>A0A660SI94_UNCW3</name>
<dbReference type="GO" id="GO:0008270">
    <property type="term" value="F:zinc ion binding"/>
    <property type="evidence" value="ECO:0007669"/>
    <property type="project" value="UniProtKB-UniRule"/>
</dbReference>
<evidence type="ECO:0000256" key="11">
    <source>
        <dbReference type="HAMAP-Rule" id="MF_01152"/>
    </source>
</evidence>
<comment type="caution">
    <text evidence="15">The sequence shown here is derived from an EMBL/GenBank/DDBJ whole genome shotgun (WGS) entry which is preliminary data.</text>
</comment>
<feature type="repeat" description="CXXCXGXG motif" evidence="11">
    <location>
        <begin position="207"/>
        <end position="214"/>
    </location>
</feature>
<comment type="cofactor">
    <cofactor evidence="11">
        <name>Zn(2+)</name>
        <dbReference type="ChEBI" id="CHEBI:29105"/>
    </cofactor>
    <text evidence="11">Binds 2 Zn(2+) ions per monomer.</text>
</comment>
<evidence type="ECO:0000256" key="5">
    <source>
        <dbReference type="ARBA" id="ARBA00022771"/>
    </source>
</evidence>
<dbReference type="InterPro" id="IPR018253">
    <property type="entry name" value="DnaJ_domain_CS"/>
</dbReference>
<dbReference type="Gene3D" id="2.10.230.10">
    <property type="entry name" value="Heat shock protein DnaJ, cysteine-rich domain"/>
    <property type="match status" value="1"/>
</dbReference>